<comment type="caution">
    <text evidence="7">The sequence shown here is derived from an EMBL/GenBank/DDBJ whole genome shotgun (WGS) entry which is preliminary data.</text>
</comment>
<evidence type="ECO:0000259" key="5">
    <source>
        <dbReference type="Pfam" id="PF00931"/>
    </source>
</evidence>
<dbReference type="GO" id="GO:0006952">
    <property type="term" value="P:defense response"/>
    <property type="evidence" value="ECO:0007669"/>
    <property type="project" value="UniProtKB-KW"/>
</dbReference>
<keyword evidence="2" id="KW-0547">Nucleotide-binding</keyword>
<evidence type="ECO:0000256" key="1">
    <source>
        <dbReference type="ARBA" id="ARBA00022737"/>
    </source>
</evidence>
<keyword evidence="4" id="KW-0067">ATP-binding</keyword>
<feature type="domain" description="Disease resistance N-terminal" evidence="6">
    <location>
        <begin position="10"/>
        <end position="102"/>
    </location>
</feature>
<dbReference type="Gene3D" id="1.10.8.430">
    <property type="entry name" value="Helical domain of apoptotic protease-activating factors"/>
    <property type="match status" value="1"/>
</dbReference>
<dbReference type="SUPFAM" id="SSF52540">
    <property type="entry name" value="P-loop containing nucleoside triphosphate hydrolases"/>
    <property type="match status" value="1"/>
</dbReference>
<accession>A0AA88J6L1</accession>
<protein>
    <recommendedName>
        <fullName evidence="9">Disease resistance RPP13-like protein 1</fullName>
    </recommendedName>
</protein>
<evidence type="ECO:0000256" key="3">
    <source>
        <dbReference type="ARBA" id="ARBA00022821"/>
    </source>
</evidence>
<organism evidence="7 8">
    <name type="scientific">Ficus carica</name>
    <name type="common">Common fig</name>
    <dbReference type="NCBI Taxonomy" id="3494"/>
    <lineage>
        <taxon>Eukaryota</taxon>
        <taxon>Viridiplantae</taxon>
        <taxon>Streptophyta</taxon>
        <taxon>Embryophyta</taxon>
        <taxon>Tracheophyta</taxon>
        <taxon>Spermatophyta</taxon>
        <taxon>Magnoliopsida</taxon>
        <taxon>eudicotyledons</taxon>
        <taxon>Gunneridae</taxon>
        <taxon>Pentapetalae</taxon>
        <taxon>rosids</taxon>
        <taxon>fabids</taxon>
        <taxon>Rosales</taxon>
        <taxon>Moraceae</taxon>
        <taxon>Ficeae</taxon>
        <taxon>Ficus</taxon>
    </lineage>
</organism>
<dbReference type="AlphaFoldDB" id="A0AA88J6L1"/>
<keyword evidence="1" id="KW-0677">Repeat</keyword>
<dbReference type="EMBL" id="BTGU01000163">
    <property type="protein sequence ID" value="GMN63949.1"/>
    <property type="molecule type" value="Genomic_DNA"/>
</dbReference>
<evidence type="ECO:0008006" key="9">
    <source>
        <dbReference type="Google" id="ProtNLM"/>
    </source>
</evidence>
<dbReference type="Gene3D" id="1.20.5.4130">
    <property type="match status" value="1"/>
</dbReference>
<dbReference type="PRINTS" id="PR00364">
    <property type="entry name" value="DISEASERSIST"/>
</dbReference>
<dbReference type="PANTHER" id="PTHR36766:SF40">
    <property type="entry name" value="DISEASE RESISTANCE PROTEIN RGA3"/>
    <property type="match status" value="1"/>
</dbReference>
<dbReference type="PANTHER" id="PTHR36766">
    <property type="entry name" value="PLANT BROAD-SPECTRUM MILDEW RESISTANCE PROTEIN RPW8"/>
    <property type="match status" value="1"/>
</dbReference>
<gene>
    <name evidence="7" type="ORF">TIFTF001_033029</name>
</gene>
<dbReference type="GO" id="GO:0043531">
    <property type="term" value="F:ADP binding"/>
    <property type="evidence" value="ECO:0007669"/>
    <property type="project" value="InterPro"/>
</dbReference>
<keyword evidence="8" id="KW-1185">Reference proteome</keyword>
<reference evidence="7" key="1">
    <citation type="submission" date="2023-07" db="EMBL/GenBank/DDBJ databases">
        <title>draft genome sequence of fig (Ficus carica).</title>
        <authorList>
            <person name="Takahashi T."/>
            <person name="Nishimura K."/>
        </authorList>
    </citation>
    <scope>NUCLEOTIDE SEQUENCE</scope>
</reference>
<dbReference type="Proteomes" id="UP001187192">
    <property type="component" value="Unassembled WGS sequence"/>
</dbReference>
<evidence type="ECO:0000256" key="4">
    <source>
        <dbReference type="ARBA" id="ARBA00022840"/>
    </source>
</evidence>
<sequence>MAELVVGALLSSLFQTLFDKLASRDLRSFFQGLKVNEELLRKLNIALLSANQLLDDAEEKQFAKPGVRKWLFELKDTIYQAEDVLDEINYRALQYEQRGKPRSKPLSKRFQSFLNCFNTFDEAIECKIDEILARLKYIVEQKDVLGLKQGVTSKLSQRLPAPLADESYVYGRNDDKEKIIMQLLLDSRSSSGKISVIPIVGMGGIGKTTLAQLVYEDKRVKSRFQIKSWVTVSDESDVAIIAKKLLEEITSQKCETEGLYQLQRKLKQALSDKRFLFVLDDVWNEDYEHWEVLMSSLRSEANGNKVIVTTRSETVARKMGNVPAHHLKTLSDDECWKLFAEHVYKNESLEASSELQAIGKEIVKKCKGVPLAVKSLAGLLCSVLDPEEWKEILNSEIWMLPLQGNQSSNTMPSLWLSYHYLPSHLKRCWTTESKLNCLAGLVIFPIPKLTTLRSLKVFLKLRVFAVAYDCHPMRGRQVKCNS</sequence>
<dbReference type="InterPro" id="IPR027417">
    <property type="entry name" value="P-loop_NTPase"/>
</dbReference>
<evidence type="ECO:0000313" key="8">
    <source>
        <dbReference type="Proteomes" id="UP001187192"/>
    </source>
</evidence>
<dbReference type="FunFam" id="3.40.50.300:FF:001091">
    <property type="entry name" value="Probable disease resistance protein At1g61300"/>
    <property type="match status" value="1"/>
</dbReference>
<dbReference type="InterPro" id="IPR002182">
    <property type="entry name" value="NB-ARC"/>
</dbReference>
<dbReference type="Pfam" id="PF18052">
    <property type="entry name" value="Rx_N"/>
    <property type="match status" value="1"/>
</dbReference>
<name>A0AA88J6L1_FICCA</name>
<evidence type="ECO:0000259" key="6">
    <source>
        <dbReference type="Pfam" id="PF18052"/>
    </source>
</evidence>
<dbReference type="InterPro" id="IPR041118">
    <property type="entry name" value="Rx_N"/>
</dbReference>
<dbReference type="Pfam" id="PF00931">
    <property type="entry name" value="NB-ARC"/>
    <property type="match status" value="1"/>
</dbReference>
<dbReference type="GO" id="GO:0005524">
    <property type="term" value="F:ATP binding"/>
    <property type="evidence" value="ECO:0007669"/>
    <property type="project" value="UniProtKB-KW"/>
</dbReference>
<keyword evidence="3" id="KW-0611">Plant defense</keyword>
<proteinExistence type="predicted"/>
<evidence type="ECO:0000256" key="2">
    <source>
        <dbReference type="ARBA" id="ARBA00022741"/>
    </source>
</evidence>
<dbReference type="InterPro" id="IPR042197">
    <property type="entry name" value="Apaf_helical"/>
</dbReference>
<dbReference type="Gene3D" id="3.40.50.300">
    <property type="entry name" value="P-loop containing nucleotide triphosphate hydrolases"/>
    <property type="match status" value="1"/>
</dbReference>
<evidence type="ECO:0000313" key="7">
    <source>
        <dbReference type="EMBL" id="GMN63949.1"/>
    </source>
</evidence>
<feature type="domain" description="NB-ARC" evidence="5">
    <location>
        <begin position="174"/>
        <end position="347"/>
    </location>
</feature>